<evidence type="ECO:0000256" key="2">
    <source>
        <dbReference type="SAM" id="Phobius"/>
    </source>
</evidence>
<feature type="transmembrane region" description="Helical" evidence="2">
    <location>
        <begin position="123"/>
        <end position="143"/>
    </location>
</feature>
<organism evidence="3 4">
    <name type="scientific">Acrobeloides nanus</name>
    <dbReference type="NCBI Taxonomy" id="290746"/>
    <lineage>
        <taxon>Eukaryota</taxon>
        <taxon>Metazoa</taxon>
        <taxon>Ecdysozoa</taxon>
        <taxon>Nematoda</taxon>
        <taxon>Chromadorea</taxon>
        <taxon>Rhabditida</taxon>
        <taxon>Tylenchina</taxon>
        <taxon>Cephalobomorpha</taxon>
        <taxon>Cephaloboidea</taxon>
        <taxon>Cephalobidae</taxon>
        <taxon>Acrobeloides</taxon>
    </lineage>
</organism>
<reference evidence="4" key="1">
    <citation type="submission" date="2022-11" db="UniProtKB">
        <authorList>
            <consortium name="WormBaseParasite"/>
        </authorList>
    </citation>
    <scope>IDENTIFICATION</scope>
</reference>
<keyword evidence="2" id="KW-1133">Transmembrane helix</keyword>
<feature type="region of interest" description="Disordered" evidence="1">
    <location>
        <begin position="1"/>
        <end position="20"/>
    </location>
</feature>
<dbReference type="Proteomes" id="UP000887540">
    <property type="component" value="Unplaced"/>
</dbReference>
<accession>A0A914DMC5</accession>
<sequence>MEKPPQILVSHLPDPSAAPRPNHLPILTFQTDNLNTPTIPNGLNHSPSNKIRLTYPKRKYSHGRHDSLVETPIPVFTKSELRLRKKGPSSPTTVLTMAGLFVCGLTLMLSGVIVLIQQADDRPFVIAGSIFLAVGALMILSCVPKILNTCLPNTL</sequence>
<keyword evidence="2" id="KW-0812">Transmembrane</keyword>
<evidence type="ECO:0000313" key="3">
    <source>
        <dbReference type="Proteomes" id="UP000887540"/>
    </source>
</evidence>
<evidence type="ECO:0000256" key="1">
    <source>
        <dbReference type="SAM" id="MobiDB-lite"/>
    </source>
</evidence>
<dbReference type="AlphaFoldDB" id="A0A914DMC5"/>
<name>A0A914DMC5_9BILA</name>
<evidence type="ECO:0000313" key="4">
    <source>
        <dbReference type="WBParaSite" id="ACRNAN_scaffold3140.g15682.t1"/>
    </source>
</evidence>
<protein>
    <submittedName>
        <fullName evidence="4">Uncharacterized protein</fullName>
    </submittedName>
</protein>
<keyword evidence="3" id="KW-1185">Reference proteome</keyword>
<proteinExistence type="predicted"/>
<feature type="transmembrane region" description="Helical" evidence="2">
    <location>
        <begin position="94"/>
        <end position="117"/>
    </location>
</feature>
<dbReference type="WBParaSite" id="ACRNAN_scaffold3140.g15682.t1">
    <property type="protein sequence ID" value="ACRNAN_scaffold3140.g15682.t1"/>
    <property type="gene ID" value="ACRNAN_scaffold3140.g15682"/>
</dbReference>
<keyword evidence="2" id="KW-0472">Membrane</keyword>